<sequence length="153" mass="16553">MHKLNGLNQPKISPEFATRLNRLEPQQRVRVMVLLQSDTSQLDTSQSTDSASLKSVTRSNPASHSSSMPHGRQSHRERRARIQAIRQSSGRSLDSISRILQRFGGCLLATRPDALGAIPVEITAAGVKALATSEAVKAILEDQAVALGKFGKS</sequence>
<organism evidence="2 3">
    <name type="scientific">Thermocoleostomius sinensis A174</name>
    <dbReference type="NCBI Taxonomy" id="2016057"/>
    <lineage>
        <taxon>Bacteria</taxon>
        <taxon>Bacillati</taxon>
        <taxon>Cyanobacteriota</taxon>
        <taxon>Cyanophyceae</taxon>
        <taxon>Oculatellales</taxon>
        <taxon>Oculatellaceae</taxon>
        <taxon>Thermocoleostomius</taxon>
    </lineage>
</organism>
<dbReference type="Proteomes" id="UP001163152">
    <property type="component" value="Chromosome"/>
</dbReference>
<accession>A0A9E8ZEH7</accession>
<dbReference type="KEGG" id="tsin:OXH18_21465"/>
<reference evidence="2" key="1">
    <citation type="submission" date="2022-12" db="EMBL/GenBank/DDBJ databases">
        <title>Polyphasic identification of a Novel Hot-Spring Cyanobacterium Ocullathermofonsia sinensis gen nov. sp. nov. and Genomic Insights on its Adaptations to the Thermal Habitat.</title>
        <authorList>
            <person name="Daroch M."/>
            <person name="Tang J."/>
            <person name="Jiang Y."/>
        </authorList>
    </citation>
    <scope>NUCLEOTIDE SEQUENCE</scope>
    <source>
        <strain evidence="2">PKUAC-SCTA174</strain>
    </source>
</reference>
<feature type="region of interest" description="Disordered" evidence="1">
    <location>
        <begin position="39"/>
        <end position="89"/>
    </location>
</feature>
<evidence type="ECO:0000256" key="1">
    <source>
        <dbReference type="SAM" id="MobiDB-lite"/>
    </source>
</evidence>
<dbReference type="RefSeq" id="WP_268609509.1">
    <property type="nucleotide sequence ID" value="NZ_CP113797.1"/>
</dbReference>
<keyword evidence="3" id="KW-1185">Reference proteome</keyword>
<feature type="compositionally biased region" description="Basic residues" evidence="1">
    <location>
        <begin position="72"/>
        <end position="81"/>
    </location>
</feature>
<dbReference type="AlphaFoldDB" id="A0A9E8ZEH7"/>
<protein>
    <submittedName>
        <fullName evidence="2">Uncharacterized protein</fullName>
    </submittedName>
</protein>
<evidence type="ECO:0000313" key="2">
    <source>
        <dbReference type="EMBL" id="WAL59715.1"/>
    </source>
</evidence>
<feature type="compositionally biased region" description="Low complexity" evidence="1">
    <location>
        <begin position="39"/>
        <end position="50"/>
    </location>
</feature>
<proteinExistence type="predicted"/>
<dbReference type="EMBL" id="CP113797">
    <property type="protein sequence ID" value="WAL59715.1"/>
    <property type="molecule type" value="Genomic_DNA"/>
</dbReference>
<evidence type="ECO:0000313" key="3">
    <source>
        <dbReference type="Proteomes" id="UP001163152"/>
    </source>
</evidence>
<name>A0A9E8ZEH7_9CYAN</name>
<gene>
    <name evidence="2" type="ORF">OXH18_21465</name>
</gene>
<feature type="compositionally biased region" description="Polar residues" evidence="1">
    <location>
        <begin position="51"/>
        <end position="68"/>
    </location>
</feature>